<proteinExistence type="predicted"/>
<keyword evidence="2" id="KW-1185">Reference proteome</keyword>
<dbReference type="SUPFAM" id="SSF53098">
    <property type="entry name" value="Ribonuclease H-like"/>
    <property type="match status" value="1"/>
</dbReference>
<sequence length="145" mass="16177">MSGERYLTASSVILLTDGLLNVFETLQKQDFMPEIQSVITTIIQGIKTRLGDLESSLSLTLATFLDLRFKNLGFSNNQVPERAKMNPSGIAQSKAIIEVQRYLEEPPISKEQDTLKLWKNNAYNFPNLAEVVKTKVVTIATSVPC</sequence>
<gene>
    <name evidence="1" type="ORF">PSYICH_LOCUS8133</name>
</gene>
<organism evidence="1 2">
    <name type="scientific">Psylliodes chrysocephalus</name>
    <dbReference type="NCBI Taxonomy" id="3402493"/>
    <lineage>
        <taxon>Eukaryota</taxon>
        <taxon>Metazoa</taxon>
        <taxon>Ecdysozoa</taxon>
        <taxon>Arthropoda</taxon>
        <taxon>Hexapoda</taxon>
        <taxon>Insecta</taxon>
        <taxon>Pterygota</taxon>
        <taxon>Neoptera</taxon>
        <taxon>Endopterygota</taxon>
        <taxon>Coleoptera</taxon>
        <taxon>Polyphaga</taxon>
        <taxon>Cucujiformia</taxon>
        <taxon>Chrysomeloidea</taxon>
        <taxon>Chrysomelidae</taxon>
        <taxon>Galerucinae</taxon>
        <taxon>Alticini</taxon>
        <taxon>Psylliodes</taxon>
    </lineage>
</organism>
<dbReference type="AlphaFoldDB" id="A0A9P0CX25"/>
<dbReference type="EMBL" id="OV651833">
    <property type="protein sequence ID" value="CAH1107425.1"/>
    <property type="molecule type" value="Genomic_DNA"/>
</dbReference>
<name>A0A9P0CX25_9CUCU</name>
<evidence type="ECO:0000313" key="2">
    <source>
        <dbReference type="Proteomes" id="UP001153636"/>
    </source>
</evidence>
<accession>A0A9P0CX25</accession>
<reference evidence="1" key="1">
    <citation type="submission" date="2022-01" db="EMBL/GenBank/DDBJ databases">
        <authorList>
            <person name="King R."/>
        </authorList>
    </citation>
    <scope>NUCLEOTIDE SEQUENCE</scope>
</reference>
<dbReference type="InterPro" id="IPR012337">
    <property type="entry name" value="RNaseH-like_sf"/>
</dbReference>
<dbReference type="Proteomes" id="UP001153636">
    <property type="component" value="Chromosome 21"/>
</dbReference>
<protein>
    <recommendedName>
        <fullName evidence="3">HAT C-terminal dimerisation domain-containing protein</fullName>
    </recommendedName>
</protein>
<evidence type="ECO:0000313" key="1">
    <source>
        <dbReference type="EMBL" id="CAH1107425.1"/>
    </source>
</evidence>
<dbReference type="OrthoDB" id="1607513at2759"/>
<evidence type="ECO:0008006" key="3">
    <source>
        <dbReference type="Google" id="ProtNLM"/>
    </source>
</evidence>